<evidence type="ECO:0000313" key="10">
    <source>
        <dbReference type="EMBL" id="TVY08303.1"/>
    </source>
</evidence>
<dbReference type="Pfam" id="PF00015">
    <property type="entry name" value="MCPsignal"/>
    <property type="match status" value="1"/>
</dbReference>
<evidence type="ECO:0000256" key="7">
    <source>
        <dbReference type="SAM" id="Phobius"/>
    </source>
</evidence>
<evidence type="ECO:0000259" key="9">
    <source>
        <dbReference type="PROSITE" id="PS50885"/>
    </source>
</evidence>
<dbReference type="FunFam" id="1.10.287.950:FF:000001">
    <property type="entry name" value="Methyl-accepting chemotaxis sensory transducer"/>
    <property type="match status" value="1"/>
</dbReference>
<sequence length="565" mass="61122">MMKKMTIRTKLILGISTIVLLFAASFLVSLFLQKQRTELSSEIAFHRNILSHLQSLSETAIRVDDYGSYYMLEGDGKQTKYFDKYSAALKSMLEEAEAVKQMQLDPEQVKTFADFEADWSKYQKGNEDIFRQYRSGDIQKAQKDYANVPFDNTIQILRKVTGQLQADIEALENSSEAKEKLASTLNMWIIVAATVIGIGFALLLARRITAPILVVNRQLKEIAEGEGDLTRRITVRSNDEIGDLADSFNQMMGKLQRLIREVAQHAKQVAESSLTLRESSMQTSSASEHIAETCQEAATGAEKQAAGVSSGTIMMNEMAKAVLEIAGNAQNATVNAMDSSKQAKSGNESIQTAIGRMNSIQSTVASLDVSVRGLGMRSQEIGQIVTVITGLAAQTNLLALNATIEAARAGEAGRGFAVVASEVRKLADQSNQSAEQIAELIQSIQADTQHAIIAMKAGSDEVEAGSQEIRKAGEAFGQIMLAIDQVAGSIEEVSAATEQMAASTDEVVNTLNHITILSQEAASGTQNISAATEEQLASMEEITATSSTLLSLAEELQDLVSKFKV</sequence>
<keyword evidence="7" id="KW-1133">Transmembrane helix</keyword>
<keyword evidence="3 7" id="KW-0472">Membrane</keyword>
<dbReference type="PANTHER" id="PTHR32089">
    <property type="entry name" value="METHYL-ACCEPTING CHEMOTAXIS PROTEIN MCPB"/>
    <property type="match status" value="1"/>
</dbReference>
<dbReference type="InterPro" id="IPR003660">
    <property type="entry name" value="HAMP_dom"/>
</dbReference>
<dbReference type="GO" id="GO:0005886">
    <property type="term" value="C:plasma membrane"/>
    <property type="evidence" value="ECO:0007669"/>
    <property type="project" value="UniProtKB-SubCell"/>
</dbReference>
<evidence type="ECO:0000256" key="1">
    <source>
        <dbReference type="ARBA" id="ARBA00004236"/>
    </source>
</evidence>
<feature type="transmembrane region" description="Helical" evidence="7">
    <location>
        <begin position="185"/>
        <end position="205"/>
    </location>
</feature>
<keyword evidence="4 6" id="KW-0807">Transducer</keyword>
<dbReference type="CDD" id="cd06225">
    <property type="entry name" value="HAMP"/>
    <property type="match status" value="1"/>
</dbReference>
<dbReference type="PROSITE" id="PS50111">
    <property type="entry name" value="CHEMOTAXIS_TRANSDUC_2"/>
    <property type="match status" value="1"/>
</dbReference>
<evidence type="ECO:0000256" key="2">
    <source>
        <dbReference type="ARBA" id="ARBA00022475"/>
    </source>
</evidence>
<dbReference type="OrthoDB" id="358716at2"/>
<dbReference type="SMART" id="SM00304">
    <property type="entry name" value="HAMP"/>
    <property type="match status" value="1"/>
</dbReference>
<dbReference type="RefSeq" id="WP_144850091.1">
    <property type="nucleotide sequence ID" value="NZ_VNJI01000025.1"/>
</dbReference>
<dbReference type="PANTHER" id="PTHR32089:SF112">
    <property type="entry name" value="LYSOZYME-LIKE PROTEIN-RELATED"/>
    <property type="match status" value="1"/>
</dbReference>
<dbReference type="SUPFAM" id="SSF58104">
    <property type="entry name" value="Methyl-accepting chemotaxis protein (MCP) signaling domain"/>
    <property type="match status" value="1"/>
</dbReference>
<reference evidence="10 11" key="1">
    <citation type="submission" date="2019-07" db="EMBL/GenBank/DDBJ databases">
        <authorList>
            <person name="Kim J."/>
        </authorList>
    </citation>
    <scope>NUCLEOTIDE SEQUENCE [LARGE SCALE GENOMIC DNA]</scope>
    <source>
        <strain evidence="10 11">JC52</strain>
    </source>
</reference>
<evidence type="ECO:0000256" key="3">
    <source>
        <dbReference type="ARBA" id="ARBA00023136"/>
    </source>
</evidence>
<accession>A0A559K890</accession>
<feature type="domain" description="Methyl-accepting transducer" evidence="8">
    <location>
        <begin position="279"/>
        <end position="515"/>
    </location>
</feature>
<organism evidence="10 11">
    <name type="scientific">Paenibacillus cremeus</name>
    <dbReference type="NCBI Taxonomy" id="2163881"/>
    <lineage>
        <taxon>Bacteria</taxon>
        <taxon>Bacillati</taxon>
        <taxon>Bacillota</taxon>
        <taxon>Bacilli</taxon>
        <taxon>Bacillales</taxon>
        <taxon>Paenibacillaceae</taxon>
        <taxon>Paenibacillus</taxon>
    </lineage>
</organism>
<keyword evidence="2" id="KW-1003">Cell membrane</keyword>
<dbReference type="InterPro" id="IPR024478">
    <property type="entry name" value="HlyB_4HB_MCP"/>
</dbReference>
<evidence type="ECO:0000256" key="5">
    <source>
        <dbReference type="ARBA" id="ARBA00029447"/>
    </source>
</evidence>
<feature type="domain" description="HAMP" evidence="9">
    <location>
        <begin position="206"/>
        <end position="260"/>
    </location>
</feature>
<dbReference type="EMBL" id="VNJI01000025">
    <property type="protein sequence ID" value="TVY08303.1"/>
    <property type="molecule type" value="Genomic_DNA"/>
</dbReference>
<dbReference type="GO" id="GO:0007165">
    <property type="term" value="P:signal transduction"/>
    <property type="evidence" value="ECO:0007669"/>
    <property type="project" value="UniProtKB-KW"/>
</dbReference>
<dbReference type="CDD" id="cd11386">
    <property type="entry name" value="MCP_signal"/>
    <property type="match status" value="1"/>
</dbReference>
<comment type="similarity">
    <text evidence="5">Belongs to the methyl-accepting chemotaxis (MCP) protein family.</text>
</comment>
<evidence type="ECO:0000313" key="11">
    <source>
        <dbReference type="Proteomes" id="UP000317036"/>
    </source>
</evidence>
<dbReference type="InterPro" id="IPR004089">
    <property type="entry name" value="MCPsignal_dom"/>
</dbReference>
<dbReference type="Pfam" id="PF12729">
    <property type="entry name" value="4HB_MCP_1"/>
    <property type="match status" value="1"/>
</dbReference>
<dbReference type="Gene3D" id="1.10.287.950">
    <property type="entry name" value="Methyl-accepting chemotaxis protein"/>
    <property type="match status" value="1"/>
</dbReference>
<dbReference type="Proteomes" id="UP000317036">
    <property type="component" value="Unassembled WGS sequence"/>
</dbReference>
<evidence type="ECO:0000256" key="4">
    <source>
        <dbReference type="ARBA" id="ARBA00023224"/>
    </source>
</evidence>
<keyword evidence="11" id="KW-1185">Reference proteome</keyword>
<dbReference type="AlphaFoldDB" id="A0A559K890"/>
<comment type="caution">
    <text evidence="10">The sequence shown here is derived from an EMBL/GenBank/DDBJ whole genome shotgun (WGS) entry which is preliminary data.</text>
</comment>
<evidence type="ECO:0000259" key="8">
    <source>
        <dbReference type="PROSITE" id="PS50111"/>
    </source>
</evidence>
<name>A0A559K890_9BACL</name>
<keyword evidence="7" id="KW-0812">Transmembrane</keyword>
<dbReference type="Pfam" id="PF00672">
    <property type="entry name" value="HAMP"/>
    <property type="match status" value="1"/>
</dbReference>
<dbReference type="GO" id="GO:0006935">
    <property type="term" value="P:chemotaxis"/>
    <property type="evidence" value="ECO:0007669"/>
    <property type="project" value="UniProtKB-ARBA"/>
</dbReference>
<protein>
    <submittedName>
        <fullName evidence="10">Methyl-accepting chemotaxis protein</fullName>
    </submittedName>
</protein>
<gene>
    <name evidence="10" type="ORF">FPZ49_19775</name>
</gene>
<dbReference type="PROSITE" id="PS50885">
    <property type="entry name" value="HAMP"/>
    <property type="match status" value="1"/>
</dbReference>
<dbReference type="SMART" id="SM00283">
    <property type="entry name" value="MA"/>
    <property type="match status" value="1"/>
</dbReference>
<comment type="subcellular location">
    <subcellularLocation>
        <location evidence="1">Cell membrane</location>
    </subcellularLocation>
</comment>
<dbReference type="Gene3D" id="1.10.8.500">
    <property type="entry name" value="HAMP domain in histidine kinase"/>
    <property type="match status" value="1"/>
</dbReference>
<evidence type="ECO:0000256" key="6">
    <source>
        <dbReference type="PROSITE-ProRule" id="PRU00284"/>
    </source>
</evidence>
<proteinExistence type="inferred from homology"/>